<dbReference type="Gene3D" id="3.40.50.1000">
    <property type="entry name" value="HAD superfamily/HAD-like"/>
    <property type="match status" value="1"/>
</dbReference>
<dbReference type="SFLD" id="SFLDS00003">
    <property type="entry name" value="Haloacid_Dehalogenase"/>
    <property type="match status" value="1"/>
</dbReference>
<dbReference type="EMBL" id="SRYJ01000030">
    <property type="protein sequence ID" value="TGY69279.1"/>
    <property type="molecule type" value="Genomic_DNA"/>
</dbReference>
<dbReference type="RefSeq" id="WP_025019576.1">
    <property type="nucleotide sequence ID" value="NZ_CAJUNV010000035.1"/>
</dbReference>
<comment type="caution">
    <text evidence="1">The sequence shown here is derived from an EMBL/GenBank/DDBJ whole genome shotgun (WGS) entry which is preliminary data.</text>
</comment>
<evidence type="ECO:0000313" key="2">
    <source>
        <dbReference type="Proteomes" id="UP000310760"/>
    </source>
</evidence>
<dbReference type="InterPro" id="IPR023198">
    <property type="entry name" value="PGP-like_dom2"/>
</dbReference>
<dbReference type="PANTHER" id="PTHR43611:SF3">
    <property type="entry name" value="FLAVIN MONONUCLEOTIDE HYDROLASE 1, CHLOROPLATIC"/>
    <property type="match status" value="1"/>
</dbReference>
<dbReference type="NCBIfam" id="TIGR01509">
    <property type="entry name" value="HAD-SF-IA-v3"/>
    <property type="match status" value="1"/>
</dbReference>
<sequence>MDSKIKNVVFDLGGVLINLDFDNCLNAFRKAGFQDIEKQASQFRGKGFFSQFELGEITPEEFRETIRKETCESLSDRKIDDMWNLMLLDIPREKLDLLLELRERYMVYLLSNTNRIHWSYACEQMFSYRGFRVNDFFEDTFLSFEMHKAKPGKDIYEQMMNEANILPEETFFIDDSETNCQAAMTLGIRSHHYHVGEDLSSLFE</sequence>
<dbReference type="PANTHER" id="PTHR43611">
    <property type="entry name" value="ALPHA-D-GLUCOSE 1-PHOSPHATE PHOSPHATASE"/>
    <property type="match status" value="1"/>
</dbReference>
<dbReference type="AlphaFoldDB" id="A0A4V3RT16"/>
<gene>
    <name evidence="1" type="ORF">E5339_13530</name>
</gene>
<dbReference type="InterPro" id="IPR006439">
    <property type="entry name" value="HAD-SF_hydro_IA"/>
</dbReference>
<organism evidence="1 2">
    <name type="scientific">Phocaeicola sartorii</name>
    <dbReference type="NCBI Taxonomy" id="671267"/>
    <lineage>
        <taxon>Bacteria</taxon>
        <taxon>Pseudomonadati</taxon>
        <taxon>Bacteroidota</taxon>
        <taxon>Bacteroidia</taxon>
        <taxon>Bacteroidales</taxon>
        <taxon>Bacteroidaceae</taxon>
        <taxon>Phocaeicola</taxon>
    </lineage>
</organism>
<dbReference type="InterPro" id="IPR036412">
    <property type="entry name" value="HAD-like_sf"/>
</dbReference>
<dbReference type="Pfam" id="PF00702">
    <property type="entry name" value="Hydrolase"/>
    <property type="match status" value="1"/>
</dbReference>
<accession>A0A4V3RT16</accession>
<dbReference type="InterPro" id="IPR023214">
    <property type="entry name" value="HAD_sf"/>
</dbReference>
<dbReference type="SUPFAM" id="SSF56784">
    <property type="entry name" value="HAD-like"/>
    <property type="match status" value="1"/>
</dbReference>
<dbReference type="CDD" id="cd02603">
    <property type="entry name" value="HAD_sEH-N_like"/>
    <property type="match status" value="1"/>
</dbReference>
<evidence type="ECO:0000313" key="1">
    <source>
        <dbReference type="EMBL" id="TGY69279.1"/>
    </source>
</evidence>
<reference evidence="1 2" key="1">
    <citation type="submission" date="2019-04" db="EMBL/GenBank/DDBJ databases">
        <title>Microbes associate with the intestines of laboratory mice.</title>
        <authorList>
            <person name="Navarre W."/>
            <person name="Wong E."/>
            <person name="Huang K."/>
            <person name="Tropini C."/>
            <person name="Ng K."/>
            <person name="Yu B."/>
        </authorList>
    </citation>
    <scope>NUCLEOTIDE SEQUENCE [LARGE SCALE GENOMIC DNA]</scope>
    <source>
        <strain evidence="1 2">NM22_B1</strain>
    </source>
</reference>
<proteinExistence type="predicted"/>
<dbReference type="SFLD" id="SFLDG01129">
    <property type="entry name" value="C1.5:_HAD__Beta-PGM__Phosphata"/>
    <property type="match status" value="1"/>
</dbReference>
<dbReference type="Proteomes" id="UP000310760">
    <property type="component" value="Unassembled WGS sequence"/>
</dbReference>
<protein>
    <submittedName>
        <fullName evidence="1">HAD family phosphatase</fullName>
    </submittedName>
</protein>
<dbReference type="Gene3D" id="1.10.150.240">
    <property type="entry name" value="Putative phosphatase, domain 2"/>
    <property type="match status" value="1"/>
</dbReference>
<name>A0A4V3RT16_9BACT</name>